<dbReference type="PATRIC" id="fig|1045858.4.peg.827"/>
<evidence type="ECO:0008006" key="3">
    <source>
        <dbReference type="Google" id="ProtNLM"/>
    </source>
</evidence>
<dbReference type="EMBL" id="CP002874">
    <property type="protein sequence ID" value="AEM21452.1"/>
    <property type="molecule type" value="Genomic_DNA"/>
</dbReference>
<evidence type="ECO:0000313" key="2">
    <source>
        <dbReference type="Proteomes" id="UP000008522"/>
    </source>
</evidence>
<evidence type="ECO:0000313" key="1">
    <source>
        <dbReference type="EMBL" id="AEM21452.1"/>
    </source>
</evidence>
<accession>G0EL74</accession>
<dbReference type="HOGENOM" id="CLU_2895151_0_0_12"/>
<dbReference type="KEGG" id="bip:Bint_0827"/>
<reference evidence="1 2" key="1">
    <citation type="journal article" date="2011" name="BMC Genomics">
        <title>Complete genome sequence of Brachyspira intermedia reveals unique genomic features in Brachyspira species and phage-mediated horizontal gene transfer.</title>
        <authorList>
            <person name="Hafstrom T."/>
            <person name="Jansson D.S."/>
            <person name="Segerman B."/>
        </authorList>
    </citation>
    <scope>NUCLEOTIDE SEQUENCE [LARGE SCALE GENOMIC DNA]</scope>
    <source>
        <strain evidence="2">ATCC 51140 / PWS/A</strain>
    </source>
</reference>
<gene>
    <name evidence="1" type="ordered locus">Bint_0827</name>
</gene>
<organism evidence="1 2">
    <name type="scientific">Brachyspira intermedia (strain ATCC 51140 / PWS/A)</name>
    <name type="common">Serpulina intermedia</name>
    <dbReference type="NCBI Taxonomy" id="1045858"/>
    <lineage>
        <taxon>Bacteria</taxon>
        <taxon>Pseudomonadati</taxon>
        <taxon>Spirochaetota</taxon>
        <taxon>Spirochaetia</taxon>
        <taxon>Brachyspirales</taxon>
        <taxon>Brachyspiraceae</taxon>
        <taxon>Brachyspira</taxon>
    </lineage>
</organism>
<sequence>MEVYTMDLSAYSSYSTGMLKQDISLSMIRKTSDMQAQAVDKIMTSMQPQAVSAPMRPGVGERLSTYA</sequence>
<name>G0EL74_BRAIP</name>
<dbReference type="Pfam" id="PF14070">
    <property type="entry name" value="YjfB_motility"/>
    <property type="match status" value="1"/>
</dbReference>
<dbReference type="Proteomes" id="UP000008522">
    <property type="component" value="Chromosome"/>
</dbReference>
<proteinExistence type="predicted"/>
<dbReference type="AlphaFoldDB" id="G0EL74"/>
<protein>
    <recommendedName>
        <fullName evidence="3">Motility protein</fullName>
    </recommendedName>
</protein>
<keyword evidence="2" id="KW-1185">Reference proteome</keyword>
<dbReference type="InterPro" id="IPR025906">
    <property type="entry name" value="YjfB_motility"/>
</dbReference>